<dbReference type="Proteomes" id="UP001201163">
    <property type="component" value="Unassembled WGS sequence"/>
</dbReference>
<accession>A0AAD4LBG4</accession>
<dbReference type="EMBL" id="JAKELL010000108">
    <property type="protein sequence ID" value="KAH8981980.1"/>
    <property type="molecule type" value="Genomic_DNA"/>
</dbReference>
<name>A0AAD4LBG4_9AGAM</name>
<evidence type="ECO:0000313" key="2">
    <source>
        <dbReference type="Proteomes" id="UP001201163"/>
    </source>
</evidence>
<proteinExistence type="predicted"/>
<protein>
    <submittedName>
        <fullName evidence="1">Uncharacterized protein</fullName>
    </submittedName>
</protein>
<organism evidence="1 2">
    <name type="scientific">Lactarius akahatsu</name>
    <dbReference type="NCBI Taxonomy" id="416441"/>
    <lineage>
        <taxon>Eukaryota</taxon>
        <taxon>Fungi</taxon>
        <taxon>Dikarya</taxon>
        <taxon>Basidiomycota</taxon>
        <taxon>Agaricomycotina</taxon>
        <taxon>Agaricomycetes</taxon>
        <taxon>Russulales</taxon>
        <taxon>Russulaceae</taxon>
        <taxon>Lactarius</taxon>
    </lineage>
</organism>
<dbReference type="AlphaFoldDB" id="A0AAD4LBG4"/>
<comment type="caution">
    <text evidence="1">The sequence shown here is derived from an EMBL/GenBank/DDBJ whole genome shotgun (WGS) entry which is preliminary data.</text>
</comment>
<sequence>MTVGSHQAGNLLGGVRHGRWAVWALGFLASETMHGVSRGILATSQGIVGAAWMEVVNACADTGLRYAEDASWGTKYMWCHSSTSRPACATCLRGRDVLLGIDPTPALKGFAALREWLAGCACQVESE</sequence>
<reference evidence="1" key="1">
    <citation type="submission" date="2022-01" db="EMBL/GenBank/DDBJ databases">
        <title>Comparative genomics reveals a dynamic genome evolution in the ectomycorrhizal milk-cap (Lactarius) mushrooms.</title>
        <authorList>
            <consortium name="DOE Joint Genome Institute"/>
            <person name="Lebreton A."/>
            <person name="Tang N."/>
            <person name="Kuo A."/>
            <person name="LaButti K."/>
            <person name="Drula E."/>
            <person name="Barry K."/>
            <person name="Clum A."/>
            <person name="Lipzen A."/>
            <person name="Mousain D."/>
            <person name="Ng V."/>
            <person name="Wang R."/>
            <person name="Wang X."/>
            <person name="Dai Y."/>
            <person name="Henrissat B."/>
            <person name="Grigoriev I.V."/>
            <person name="Guerin-Laguette A."/>
            <person name="Yu F."/>
            <person name="Martin F.M."/>
        </authorList>
    </citation>
    <scope>NUCLEOTIDE SEQUENCE</scope>
    <source>
        <strain evidence="1">QP</strain>
    </source>
</reference>
<keyword evidence="2" id="KW-1185">Reference proteome</keyword>
<evidence type="ECO:0000313" key="1">
    <source>
        <dbReference type="EMBL" id="KAH8981980.1"/>
    </source>
</evidence>
<gene>
    <name evidence="1" type="ORF">EDB92DRAFT_1820058</name>
</gene>